<name>A0A377IUN9_AVIPA</name>
<evidence type="ECO:0000313" key="2">
    <source>
        <dbReference type="Proteomes" id="UP000254465"/>
    </source>
</evidence>
<dbReference type="Proteomes" id="UP000254465">
    <property type="component" value="Unassembled WGS sequence"/>
</dbReference>
<accession>A0A377IUN9</accession>
<reference evidence="1 2" key="1">
    <citation type="submission" date="2018-06" db="EMBL/GenBank/DDBJ databases">
        <authorList>
            <consortium name="Pathogen Informatics"/>
            <person name="Doyle S."/>
        </authorList>
    </citation>
    <scope>NUCLEOTIDE SEQUENCE [LARGE SCALE GENOMIC DNA]</scope>
    <source>
        <strain evidence="1 2">NCTC11296</strain>
    </source>
</reference>
<gene>
    <name evidence="1" type="ORF">NCTC11296_03033</name>
</gene>
<proteinExistence type="predicted"/>
<dbReference type="EMBL" id="UGHK01000003">
    <property type="protein sequence ID" value="STO91903.1"/>
    <property type="molecule type" value="Genomic_DNA"/>
</dbReference>
<protein>
    <submittedName>
        <fullName evidence="1">Uncharacterized protein</fullName>
    </submittedName>
</protein>
<organism evidence="1 2">
    <name type="scientific">Avibacterium paragallinarum</name>
    <name type="common">Haemophilus gallinarum</name>
    <dbReference type="NCBI Taxonomy" id="728"/>
    <lineage>
        <taxon>Bacteria</taxon>
        <taxon>Pseudomonadati</taxon>
        <taxon>Pseudomonadota</taxon>
        <taxon>Gammaproteobacteria</taxon>
        <taxon>Pasteurellales</taxon>
        <taxon>Pasteurellaceae</taxon>
        <taxon>Avibacterium</taxon>
    </lineage>
</organism>
<evidence type="ECO:0000313" key="1">
    <source>
        <dbReference type="EMBL" id="STO91903.1"/>
    </source>
</evidence>
<dbReference type="AlphaFoldDB" id="A0A377IUN9"/>
<sequence length="545" mass="60681">MKNFERHKRMELPLKKKPFFKSMFGLGEKQAEKSTALVVAKPNSISRLLDDDRHLLLFPEEKEIAQSQQWASTYELPYGDDLSGLTIAGLMGTNNAPPRSRSAIYQQWRLMEKDPVISIALKTHVTAALGGHETSGDVVFIEDAANASEVDKKVLEEVRSDLSEMFNKHAFSVAYNALAFGDGYARTYYEKGKGLVGLVTDEMVHPTLILPYEQGGRTVGFLAGSTRHHLTRLTTLQIARMAMARFVTVPQAGMLSKSYKYNIAEDNPDRLPIVPAMIGGSLLFTAEKPFTDFYISLASLVGQRLVDAIDESFIMVNMSGGTREQQIKLAQNVKQTLLKSKLLADKAMQGEPQYGRIRHVLFTHEEKQVITQGEGMGSRRQGSVSIEDIMLHARLLAGTLGIDLSMLGFADQLSGGLGDGGFFRMSAQIAESSRVIRAAMADFFIDLIDKHMLYKYGKCWNNTNRPFQINYYGSISAFESERQQTRANAIGSAGLISQTLEQAKNLGFSEKEMVLFMTKQMLLDQDEAELYAKAIISSQSQQNDY</sequence>